<evidence type="ECO:0000313" key="4">
    <source>
        <dbReference type="Proteomes" id="UP001465755"/>
    </source>
</evidence>
<evidence type="ECO:0000256" key="1">
    <source>
        <dbReference type="SAM" id="MobiDB-lite"/>
    </source>
</evidence>
<name>A0AAW1P4G2_9CHLO</name>
<feature type="domain" description="Rhodanese" evidence="2">
    <location>
        <begin position="100"/>
        <end position="233"/>
    </location>
</feature>
<proteinExistence type="predicted"/>
<evidence type="ECO:0000313" key="3">
    <source>
        <dbReference type="EMBL" id="KAK9804606.1"/>
    </source>
</evidence>
<organism evidence="3 4">
    <name type="scientific">Symbiochloris irregularis</name>
    <dbReference type="NCBI Taxonomy" id="706552"/>
    <lineage>
        <taxon>Eukaryota</taxon>
        <taxon>Viridiplantae</taxon>
        <taxon>Chlorophyta</taxon>
        <taxon>core chlorophytes</taxon>
        <taxon>Trebouxiophyceae</taxon>
        <taxon>Trebouxiales</taxon>
        <taxon>Trebouxiaceae</taxon>
        <taxon>Symbiochloris</taxon>
    </lineage>
</organism>
<dbReference type="SMART" id="SM00450">
    <property type="entry name" value="RHOD"/>
    <property type="match status" value="1"/>
</dbReference>
<protein>
    <recommendedName>
        <fullName evidence="2">Rhodanese domain-containing protein</fullName>
    </recommendedName>
</protein>
<dbReference type="InterPro" id="IPR013885">
    <property type="entry name" value="DUF1764_euk"/>
</dbReference>
<dbReference type="SUPFAM" id="SSF52821">
    <property type="entry name" value="Rhodanese/Cell cycle control phosphatase"/>
    <property type="match status" value="1"/>
</dbReference>
<dbReference type="Proteomes" id="UP001465755">
    <property type="component" value="Unassembled WGS sequence"/>
</dbReference>
<accession>A0AAW1P4G2</accession>
<dbReference type="InterPro" id="IPR043186">
    <property type="entry name" value="Str14"/>
</dbReference>
<sequence length="350" mass="37650">MLDVASQLKGCKQLDVKRASRTASTPLTPTSFRANSRVAIRRDLRCRAATEAPVKPSRGASGLDVQGLRPTSPAAWKIVSQTLRDQKVRMMSPQELYFTINKEVPIIDIRPPSEFEDAHIDGSTNIPLYRPITGWDVRRVARRMAFAFFGVFNGTEVNPNFFDDILASINSEVGAVLVCNLGGTLDATKGNGAGTQSRSLMAAYEAVQMGARKVSVLKGGFLKWKRSGRPYINSDAQRRAVASSIDAIFASAKGKPVSKQSLPQEHALGERPAAAKPSHPAKLVKSSAAAAVAPSSRSTLIGSKDDIFGTAAASKRRRDPEGLPVYTPEELNIGQGGDTADCPFNCKCCF</sequence>
<dbReference type="Pfam" id="PF08576">
    <property type="entry name" value="DUF1764"/>
    <property type="match status" value="1"/>
</dbReference>
<dbReference type="GO" id="GO:0009507">
    <property type="term" value="C:chloroplast"/>
    <property type="evidence" value="ECO:0007669"/>
    <property type="project" value="TreeGrafter"/>
</dbReference>
<reference evidence="3 4" key="1">
    <citation type="journal article" date="2024" name="Nat. Commun.">
        <title>Phylogenomics reveals the evolutionary origins of lichenization in chlorophyte algae.</title>
        <authorList>
            <person name="Puginier C."/>
            <person name="Libourel C."/>
            <person name="Otte J."/>
            <person name="Skaloud P."/>
            <person name="Haon M."/>
            <person name="Grisel S."/>
            <person name="Petersen M."/>
            <person name="Berrin J.G."/>
            <person name="Delaux P.M."/>
            <person name="Dal Grande F."/>
            <person name="Keller J."/>
        </authorList>
    </citation>
    <scope>NUCLEOTIDE SEQUENCE [LARGE SCALE GENOMIC DNA]</scope>
    <source>
        <strain evidence="3 4">SAG 2036</strain>
    </source>
</reference>
<dbReference type="Pfam" id="PF00581">
    <property type="entry name" value="Rhodanese"/>
    <property type="match status" value="1"/>
</dbReference>
<feature type="region of interest" description="Disordered" evidence="1">
    <location>
        <begin position="310"/>
        <end position="330"/>
    </location>
</feature>
<dbReference type="CDD" id="cd00158">
    <property type="entry name" value="RHOD"/>
    <property type="match status" value="1"/>
</dbReference>
<evidence type="ECO:0000259" key="2">
    <source>
        <dbReference type="PROSITE" id="PS50206"/>
    </source>
</evidence>
<dbReference type="InterPro" id="IPR001763">
    <property type="entry name" value="Rhodanese-like_dom"/>
</dbReference>
<keyword evidence="4" id="KW-1185">Reference proteome</keyword>
<gene>
    <name evidence="3" type="ORF">WJX73_007261</name>
</gene>
<dbReference type="InterPro" id="IPR036873">
    <property type="entry name" value="Rhodanese-like_dom_sf"/>
</dbReference>
<dbReference type="PANTHER" id="PTHR44920:SF2">
    <property type="entry name" value="RHODANESE DOMAIN-CONTAINING PROTEIN"/>
    <property type="match status" value="1"/>
</dbReference>
<dbReference type="AlphaFoldDB" id="A0AAW1P4G2"/>
<dbReference type="EMBL" id="JALJOQ010000049">
    <property type="protein sequence ID" value="KAK9804606.1"/>
    <property type="molecule type" value="Genomic_DNA"/>
</dbReference>
<dbReference type="Gene3D" id="3.40.250.10">
    <property type="entry name" value="Rhodanese-like domain"/>
    <property type="match status" value="1"/>
</dbReference>
<comment type="caution">
    <text evidence="3">The sequence shown here is derived from an EMBL/GenBank/DDBJ whole genome shotgun (WGS) entry which is preliminary data.</text>
</comment>
<dbReference type="PROSITE" id="PS50206">
    <property type="entry name" value="RHODANESE_3"/>
    <property type="match status" value="1"/>
</dbReference>
<dbReference type="PANTHER" id="PTHR44920">
    <property type="entry name" value="RHODANESE-LIKE DOMAIN-CONTAINING PROTEIN 14, CHLOROPLASTIC-RELATED"/>
    <property type="match status" value="1"/>
</dbReference>